<keyword evidence="3" id="KW-1185">Reference proteome</keyword>
<dbReference type="EMBL" id="JAUGQQ010000003">
    <property type="protein sequence ID" value="MDN3723964.1"/>
    <property type="molecule type" value="Genomic_DNA"/>
</dbReference>
<evidence type="ECO:0000313" key="2">
    <source>
        <dbReference type="EMBL" id="MDN3723964.1"/>
    </source>
</evidence>
<organism evidence="2 3">
    <name type="scientific">Aequorivita aurantiaca</name>
    <dbReference type="NCBI Taxonomy" id="3053356"/>
    <lineage>
        <taxon>Bacteria</taxon>
        <taxon>Pseudomonadati</taxon>
        <taxon>Bacteroidota</taxon>
        <taxon>Flavobacteriia</taxon>
        <taxon>Flavobacteriales</taxon>
        <taxon>Flavobacteriaceae</taxon>
        <taxon>Aequorivita</taxon>
    </lineage>
</organism>
<evidence type="ECO:0000256" key="1">
    <source>
        <dbReference type="SAM" id="Phobius"/>
    </source>
</evidence>
<name>A0ABT8DIZ4_9FLAO</name>
<feature type="transmembrane region" description="Helical" evidence="1">
    <location>
        <begin position="178"/>
        <end position="204"/>
    </location>
</feature>
<feature type="transmembrane region" description="Helical" evidence="1">
    <location>
        <begin position="260"/>
        <end position="279"/>
    </location>
</feature>
<evidence type="ECO:0000313" key="3">
    <source>
        <dbReference type="Proteomes" id="UP001244787"/>
    </source>
</evidence>
<feature type="transmembrane region" description="Helical" evidence="1">
    <location>
        <begin position="291"/>
        <end position="309"/>
    </location>
</feature>
<proteinExistence type="predicted"/>
<protein>
    <submittedName>
        <fullName evidence="2">EpsG family protein</fullName>
    </submittedName>
</protein>
<comment type="caution">
    <text evidence="2">The sequence shown here is derived from an EMBL/GenBank/DDBJ whole genome shotgun (WGS) entry which is preliminary data.</text>
</comment>
<feature type="transmembrane region" description="Helical" evidence="1">
    <location>
        <begin position="211"/>
        <end position="228"/>
    </location>
</feature>
<keyword evidence="1" id="KW-1133">Transmembrane helix</keyword>
<feature type="transmembrane region" description="Helical" evidence="1">
    <location>
        <begin position="108"/>
        <end position="127"/>
    </location>
</feature>
<sequence>MNSFIPIELYTPFYFYSLLFIVLVTFLHTLILPLNSVKILKYIKVIGPVLLIFVILYMGLRPISGRYFGDMSTYSHYFKIYSTGAPITSTRDILFHNFTKFSSQLMTIHVYFLLCAGLYVIPLYFICKKWFNDYWFYGFLFLIGAFSFWAYGTNGIRNGIAGSFFLLGISREKRVWQILWIVLAINFHKTMLLPAVGFLLANFYNQPKRMIVFWALCIPVSLIGGGFFENFFGSIGFDDQRIHYFTEGKINNDDFRFTGFRWDFLMYSATAVFAGWYYIVKLKFKDKIYFWLYNTYLFSNAFWILVIRANFSNRFAYLSWFMIGVVLIYPLLIKEIIPRQHHRIGLVLIAYFSFTFIMNLLIN</sequence>
<dbReference type="RefSeq" id="WP_290254058.1">
    <property type="nucleotide sequence ID" value="NZ_JAUGQQ010000003.1"/>
</dbReference>
<dbReference type="Pfam" id="PF14897">
    <property type="entry name" value="EpsG"/>
    <property type="match status" value="1"/>
</dbReference>
<feature type="transmembrane region" description="Helical" evidence="1">
    <location>
        <begin position="42"/>
        <end position="60"/>
    </location>
</feature>
<gene>
    <name evidence="2" type="ORF">QRD02_06185</name>
</gene>
<keyword evidence="1" id="KW-0812">Transmembrane</keyword>
<feature type="transmembrane region" description="Helical" evidence="1">
    <location>
        <begin position="134"/>
        <end position="152"/>
    </location>
</feature>
<reference evidence="2 3" key="1">
    <citation type="submission" date="2023-06" db="EMBL/GenBank/DDBJ databases">
        <authorList>
            <person name="Ye Y.-Q."/>
            <person name="Du Z.-J."/>
        </authorList>
    </citation>
    <scope>NUCLEOTIDE SEQUENCE [LARGE SCALE GENOMIC DNA]</scope>
    <source>
        <strain evidence="2 3">SDUM287046</strain>
    </source>
</reference>
<dbReference type="Proteomes" id="UP001244787">
    <property type="component" value="Unassembled WGS sequence"/>
</dbReference>
<dbReference type="InterPro" id="IPR049458">
    <property type="entry name" value="EpsG-like"/>
</dbReference>
<keyword evidence="1" id="KW-0472">Membrane</keyword>
<accession>A0ABT8DIZ4</accession>
<feature type="transmembrane region" description="Helical" evidence="1">
    <location>
        <begin position="315"/>
        <end position="332"/>
    </location>
</feature>
<feature type="transmembrane region" description="Helical" evidence="1">
    <location>
        <begin position="13"/>
        <end position="35"/>
    </location>
</feature>
<feature type="transmembrane region" description="Helical" evidence="1">
    <location>
        <begin position="344"/>
        <end position="362"/>
    </location>
</feature>